<keyword evidence="1" id="KW-0472">Membrane</keyword>
<keyword evidence="1" id="KW-0812">Transmembrane</keyword>
<gene>
    <name evidence="2" type="ORF">GXP67_33245</name>
</gene>
<dbReference type="EMBL" id="CP048222">
    <property type="protein sequence ID" value="QHT71174.1"/>
    <property type="molecule type" value="Genomic_DNA"/>
</dbReference>
<dbReference type="AlphaFoldDB" id="A0A6C0GTN9"/>
<evidence type="ECO:0000256" key="1">
    <source>
        <dbReference type="SAM" id="Phobius"/>
    </source>
</evidence>
<name>A0A6C0GTN9_9BACT</name>
<proteinExistence type="predicted"/>
<keyword evidence="3" id="KW-1185">Reference proteome</keyword>
<dbReference type="RefSeq" id="WP_162447114.1">
    <property type="nucleotide sequence ID" value="NZ_CP048222.1"/>
</dbReference>
<feature type="transmembrane region" description="Helical" evidence="1">
    <location>
        <begin position="54"/>
        <end position="73"/>
    </location>
</feature>
<reference evidence="2 3" key="1">
    <citation type="submission" date="2020-01" db="EMBL/GenBank/DDBJ databases">
        <authorList>
            <person name="Kim M.K."/>
        </authorList>
    </citation>
    <scope>NUCLEOTIDE SEQUENCE [LARGE SCALE GENOMIC DNA]</scope>
    <source>
        <strain evidence="2 3">172606-1</strain>
    </source>
</reference>
<sequence>MSHTKDKIESDNYLLIFIFISLGMIIISIIFPFIINHFFSNWSVSGTFGDTFGALNAIFSGLAFTGVIVTILIQRTELSLQRTEMQETRKEFLLNRTTTLVYSQLDRFERSISDLTIIYNGKTYVGNDAILFLDDNKNEVYHPIDKTEEQYTAEMKEAILKLLKIYSTNKSQIEKFAHNAYNSVEVMKRLIFKTNLEADQLNDLKNLFFVNIGFINMGVIERMSEVNELEFKYLLAEDYTKTQLEVGVLITANIFLKSIKEFYKLKLTNENFDQYKAKWKESVRNDY</sequence>
<dbReference type="KEGG" id="rhoz:GXP67_33245"/>
<evidence type="ECO:0008006" key="4">
    <source>
        <dbReference type="Google" id="ProtNLM"/>
    </source>
</evidence>
<protein>
    <recommendedName>
        <fullName evidence="4">Phage abortive infection protein</fullName>
    </recommendedName>
</protein>
<organism evidence="2 3">
    <name type="scientific">Rhodocytophaga rosea</name>
    <dbReference type="NCBI Taxonomy" id="2704465"/>
    <lineage>
        <taxon>Bacteria</taxon>
        <taxon>Pseudomonadati</taxon>
        <taxon>Bacteroidota</taxon>
        <taxon>Cytophagia</taxon>
        <taxon>Cytophagales</taxon>
        <taxon>Rhodocytophagaceae</taxon>
        <taxon>Rhodocytophaga</taxon>
    </lineage>
</organism>
<keyword evidence="1" id="KW-1133">Transmembrane helix</keyword>
<evidence type="ECO:0000313" key="2">
    <source>
        <dbReference type="EMBL" id="QHT71174.1"/>
    </source>
</evidence>
<dbReference type="Proteomes" id="UP000480178">
    <property type="component" value="Chromosome"/>
</dbReference>
<accession>A0A6C0GTN9</accession>
<feature type="transmembrane region" description="Helical" evidence="1">
    <location>
        <begin position="12"/>
        <end position="34"/>
    </location>
</feature>
<evidence type="ECO:0000313" key="3">
    <source>
        <dbReference type="Proteomes" id="UP000480178"/>
    </source>
</evidence>